<feature type="region of interest" description="Disordered" evidence="1">
    <location>
        <begin position="1"/>
        <end position="53"/>
    </location>
</feature>
<dbReference type="EMBL" id="VFRP01000003">
    <property type="protein sequence ID" value="TPE52686.1"/>
    <property type="molecule type" value="Genomic_DNA"/>
</dbReference>
<sequence>MSSSLGAPRWTSVPGRASVVARRPPAPPASPGRSTGPSGRTRRPTPGRLRTRRDPIMLRLSDTQTMLLATAANREDGRLLPPPASVKARGAALQRSLRVLHREGLVAAVAAAGDPAETPGNATLGDATARFVITAAGRAALGIAPVEASPDVTVSEIDPDVDPAAKPEEIASGGAAEATDAEGGGAPMDRVGGKLGQLLDAVGRREGASLEELSALLGWLPHTTRAALSRLRARGHAVTLRSTEGRKAYHLDAEA</sequence>
<dbReference type="OrthoDB" id="7206991at2"/>
<feature type="compositionally biased region" description="Basic residues" evidence="1">
    <location>
        <begin position="40"/>
        <end position="51"/>
    </location>
</feature>
<dbReference type="Proteomes" id="UP000319255">
    <property type="component" value="Unassembled WGS sequence"/>
</dbReference>
<keyword evidence="3" id="KW-1185">Reference proteome</keyword>
<dbReference type="AlphaFoldDB" id="A0A501X0V3"/>
<evidence type="ECO:0000313" key="3">
    <source>
        <dbReference type="Proteomes" id="UP000319255"/>
    </source>
</evidence>
<proteinExistence type="predicted"/>
<evidence type="ECO:0000313" key="2">
    <source>
        <dbReference type="EMBL" id="TPE52686.1"/>
    </source>
</evidence>
<name>A0A501X0V3_9RHOB</name>
<gene>
    <name evidence="2" type="ORF">FJM51_05790</name>
</gene>
<dbReference type="Pfam" id="PF11994">
    <property type="entry name" value="DUF3489"/>
    <property type="match status" value="1"/>
</dbReference>
<dbReference type="InterPro" id="IPR021880">
    <property type="entry name" value="DUF3489"/>
</dbReference>
<accession>A0A501X0V3</accession>
<feature type="region of interest" description="Disordered" evidence="1">
    <location>
        <begin position="157"/>
        <end position="189"/>
    </location>
</feature>
<evidence type="ECO:0000256" key="1">
    <source>
        <dbReference type="SAM" id="MobiDB-lite"/>
    </source>
</evidence>
<comment type="caution">
    <text evidence="2">The sequence shown here is derived from an EMBL/GenBank/DDBJ whole genome shotgun (WGS) entry which is preliminary data.</text>
</comment>
<protein>
    <submittedName>
        <fullName evidence="2">DUF3489 domain-containing protein</fullName>
    </submittedName>
</protein>
<reference evidence="2 3" key="1">
    <citation type="submission" date="2019-06" db="EMBL/GenBank/DDBJ databases">
        <title>A novel bacterium of genus Amaricoccus, isolated from marine sediment.</title>
        <authorList>
            <person name="Huang H."/>
            <person name="Mo K."/>
            <person name="Hu Y."/>
        </authorList>
    </citation>
    <scope>NUCLEOTIDE SEQUENCE [LARGE SCALE GENOMIC DNA]</scope>
    <source>
        <strain evidence="2 3">HB172011</strain>
    </source>
</reference>
<organism evidence="2 3">
    <name type="scientific">Amaricoccus solimangrovi</name>
    <dbReference type="NCBI Taxonomy" id="2589815"/>
    <lineage>
        <taxon>Bacteria</taxon>
        <taxon>Pseudomonadati</taxon>
        <taxon>Pseudomonadota</taxon>
        <taxon>Alphaproteobacteria</taxon>
        <taxon>Rhodobacterales</taxon>
        <taxon>Paracoccaceae</taxon>
        <taxon>Amaricoccus</taxon>
    </lineage>
</organism>
<feature type="compositionally biased region" description="Low complexity" evidence="1">
    <location>
        <begin position="12"/>
        <end position="23"/>
    </location>
</feature>